<reference evidence="3" key="1">
    <citation type="submission" date="2016-11" db="EMBL/GenBank/DDBJ databases">
        <authorList>
            <person name="Varghese N."/>
            <person name="Submissions S."/>
        </authorList>
    </citation>
    <scope>NUCLEOTIDE SEQUENCE [LARGE SCALE GENOMIC DNA]</scope>
    <source>
        <strain evidence="3">DSM 29440</strain>
    </source>
</reference>
<dbReference type="EMBL" id="FSRL01000001">
    <property type="protein sequence ID" value="SIO08960.1"/>
    <property type="molecule type" value="Genomic_DNA"/>
</dbReference>
<evidence type="ECO:0000313" key="2">
    <source>
        <dbReference type="EMBL" id="SIO08960.1"/>
    </source>
</evidence>
<dbReference type="OrthoDB" id="7836699at2"/>
<feature type="chain" id="PRO_5012184538" evidence="1">
    <location>
        <begin position="24"/>
        <end position="269"/>
    </location>
</feature>
<dbReference type="Proteomes" id="UP000184932">
    <property type="component" value="Unassembled WGS sequence"/>
</dbReference>
<feature type="signal peptide" evidence="1">
    <location>
        <begin position="1"/>
        <end position="23"/>
    </location>
</feature>
<keyword evidence="1" id="KW-0732">Signal</keyword>
<sequence length="269" mass="29055">MSGSISRALALLFLSLSFSFALAAPQAEAQRYPAGMKEGRNSARTPQVAGEVIRFTLMPGDCQARSYGDGRGESDCGNLNAKSYLSAGEVKSGATMLYAFEVRVAGGLTHAAFHNPRAVPFTGGPDSRLAVALWQGELIKNHLVSLELDRTRGLTFLGRSCAGPGQLGGWTRFELLVRWSAGADGVMQARCNGRTIYAVSGQPTDQNPHCHEANHCEPGKVKHPRRINAGFGLFFDKEVVNGRPMRPRIPPSGLSVDMRNFKIAKARLK</sequence>
<dbReference type="AlphaFoldDB" id="A0A1N6GN50"/>
<evidence type="ECO:0000313" key="3">
    <source>
        <dbReference type="Proteomes" id="UP000184932"/>
    </source>
</evidence>
<name>A0A1N6GN50_9RHOB</name>
<organism evidence="2 3">
    <name type="scientific">Vannielia litorea</name>
    <dbReference type="NCBI Taxonomy" id="1217970"/>
    <lineage>
        <taxon>Bacteria</taxon>
        <taxon>Pseudomonadati</taxon>
        <taxon>Pseudomonadota</taxon>
        <taxon>Alphaproteobacteria</taxon>
        <taxon>Rhodobacterales</taxon>
        <taxon>Paracoccaceae</taxon>
        <taxon>Vannielia</taxon>
    </lineage>
</organism>
<dbReference type="RefSeq" id="WP_074256629.1">
    <property type="nucleotide sequence ID" value="NZ_FSRL01000001.1"/>
</dbReference>
<dbReference type="STRING" id="1217970.SAMN05444002_2634"/>
<proteinExistence type="predicted"/>
<evidence type="ECO:0000256" key="1">
    <source>
        <dbReference type="SAM" id="SignalP"/>
    </source>
</evidence>
<accession>A0A1N6GN50</accession>
<gene>
    <name evidence="2" type="ORF">SAMN05444002_2634</name>
</gene>
<protein>
    <submittedName>
        <fullName evidence="2">Uncharacterized protein</fullName>
    </submittedName>
</protein>
<keyword evidence="3" id="KW-1185">Reference proteome</keyword>